<accession>A0ABM8K9D5</accession>
<protein>
    <submittedName>
        <fullName evidence="1">Uncharacterized protein</fullName>
    </submittedName>
</protein>
<dbReference type="RefSeq" id="WP_338613159.1">
    <property type="nucleotide sequence ID" value="NZ_AP029022.1"/>
</dbReference>
<proteinExistence type="predicted"/>
<gene>
    <name evidence="1" type="ORF">CRDW_30200</name>
</gene>
<dbReference type="EMBL" id="AP029022">
    <property type="protein sequence ID" value="BEV05646.1"/>
    <property type="molecule type" value="Genomic_DNA"/>
</dbReference>
<sequence>MGVVDRLAGGFEKGQTYDLGASGQIPMVKQFKFGHFFGITYNLSKVNTISFK</sequence>
<reference evidence="1 2" key="1">
    <citation type="journal article" date="2020" name="Microbes Environ.">
        <title>Synthetic bacterial community of duckweed: a simple and stable system to study plant-microbe interactions.</title>
        <authorList>
            <person name="Ishizawa H."/>
            <person name="Tada M."/>
            <person name="Kuroda M."/>
            <person name="Inoue D."/>
            <person name="Futamata H."/>
            <person name="Ike M."/>
        </authorList>
    </citation>
    <scope>NUCLEOTIDE SEQUENCE [LARGE SCALE GENOMIC DNA]</scope>
    <source>
        <strain evidence="1 2">DW100</strain>
    </source>
</reference>
<evidence type="ECO:0000313" key="1">
    <source>
        <dbReference type="EMBL" id="BEV05646.1"/>
    </source>
</evidence>
<evidence type="ECO:0000313" key="2">
    <source>
        <dbReference type="Proteomes" id="UP001380186"/>
    </source>
</evidence>
<dbReference type="Proteomes" id="UP001380186">
    <property type="component" value="Chromosome"/>
</dbReference>
<keyword evidence="2" id="KW-1185">Reference proteome</keyword>
<name>A0ABM8K9D5_9FLAO</name>
<organism evidence="1 2">
    <name type="scientific">Chryseobacterium gambrini</name>
    <dbReference type="NCBI Taxonomy" id="373672"/>
    <lineage>
        <taxon>Bacteria</taxon>
        <taxon>Pseudomonadati</taxon>
        <taxon>Bacteroidota</taxon>
        <taxon>Flavobacteriia</taxon>
        <taxon>Flavobacteriales</taxon>
        <taxon>Weeksellaceae</taxon>
        <taxon>Chryseobacterium group</taxon>
        <taxon>Chryseobacterium</taxon>
    </lineage>
</organism>